<dbReference type="AlphaFoldDB" id="A0A7K9SQ35"/>
<comment type="subcellular location">
    <subcellularLocation>
        <location evidence="1">Membrane</location>
        <topology evidence="1">Single-pass type I membrane protein</topology>
    </subcellularLocation>
</comment>
<comment type="caution">
    <text evidence="15">The sequence shown here is derived from an EMBL/GenBank/DDBJ whole genome shotgun (WGS) entry which is preliminary data.</text>
</comment>
<keyword evidence="10" id="KW-0675">Receptor</keyword>
<reference evidence="15 16" key="1">
    <citation type="submission" date="2019-09" db="EMBL/GenBank/DDBJ databases">
        <title>Bird 10,000 Genomes (B10K) Project - Family phase.</title>
        <authorList>
            <person name="Zhang G."/>
        </authorList>
    </citation>
    <scope>NUCLEOTIDE SEQUENCE [LARGE SCALE GENOMIC DNA]</scope>
    <source>
        <strain evidence="15">B10K-DU-001-62</strain>
        <tissue evidence="15">Muscle</tissue>
    </source>
</reference>
<comment type="similarity">
    <text evidence="2">Belongs to the type I cytokine receptor family. Type 4 subfamily.</text>
</comment>
<sequence length="241" mass="28005">MTAGHVEEFACFTDYDKELICHWKMPAQTNCSEEFLLYYRMESLPPLNTEMCVPENGKDGLCTCTIHSEYFVSSLRYILALQFNGTGTWNYSVTPALVVKPRAPKNLAIEKAENGNFNLSWEESYSPPSLLYGQPVIYEVKYWRKQHPAEVSVKAINYQTKNFEITASSLRRGYDYIASLRCNYTDYPAYWSEWSEEVEFHNDNQITAEEVLRMAVPVSCILIMAVSVIFYFCFTKYVSYW</sequence>
<evidence type="ECO:0000256" key="2">
    <source>
        <dbReference type="ARBA" id="ARBA00008280"/>
    </source>
</evidence>
<accession>A0A7K9SQ35</accession>
<evidence type="ECO:0000256" key="9">
    <source>
        <dbReference type="ARBA" id="ARBA00023157"/>
    </source>
</evidence>
<organism evidence="15 16">
    <name type="scientific">Galbula dea</name>
    <dbReference type="NCBI Taxonomy" id="1109041"/>
    <lineage>
        <taxon>Eukaryota</taxon>
        <taxon>Metazoa</taxon>
        <taxon>Chordata</taxon>
        <taxon>Craniata</taxon>
        <taxon>Vertebrata</taxon>
        <taxon>Euteleostomi</taxon>
        <taxon>Archelosauria</taxon>
        <taxon>Archosauria</taxon>
        <taxon>Dinosauria</taxon>
        <taxon>Saurischia</taxon>
        <taxon>Theropoda</taxon>
        <taxon>Coelurosauria</taxon>
        <taxon>Aves</taxon>
        <taxon>Neognathae</taxon>
        <taxon>Neoaves</taxon>
        <taxon>Telluraves</taxon>
        <taxon>Coraciimorphae</taxon>
        <taxon>Piciformes</taxon>
        <taxon>Galbulidae</taxon>
        <taxon>Galbula</taxon>
    </lineage>
</organism>
<keyword evidence="16" id="KW-1185">Reference proteome</keyword>
<dbReference type="PANTHER" id="PTHR23037:SF32">
    <property type="entry name" value="INTERLEUKIN-4 RECEPTOR SUBUNIT ALPHA"/>
    <property type="match status" value="1"/>
</dbReference>
<dbReference type="CDD" id="cd00063">
    <property type="entry name" value="FN3"/>
    <property type="match status" value="1"/>
</dbReference>
<dbReference type="Gene3D" id="2.60.40.10">
    <property type="entry name" value="Immunoglobulins"/>
    <property type="match status" value="2"/>
</dbReference>
<keyword evidence="5 13" id="KW-0812">Transmembrane</keyword>
<dbReference type="PROSITE" id="PS01355">
    <property type="entry name" value="HEMATOPO_REC_S_F1"/>
    <property type="match status" value="1"/>
</dbReference>
<evidence type="ECO:0000256" key="6">
    <source>
        <dbReference type="ARBA" id="ARBA00022729"/>
    </source>
</evidence>
<gene>
    <name evidence="15" type="primary">Il4r</name>
    <name evidence="15" type="ORF">GALDEA_R14857</name>
</gene>
<keyword evidence="11" id="KW-0325">Glycoprotein</keyword>
<feature type="transmembrane region" description="Helical" evidence="13">
    <location>
        <begin position="214"/>
        <end position="234"/>
    </location>
</feature>
<dbReference type="OrthoDB" id="8962741at2759"/>
<evidence type="ECO:0000256" key="7">
    <source>
        <dbReference type="ARBA" id="ARBA00022989"/>
    </source>
</evidence>
<dbReference type="InterPro" id="IPR015319">
    <property type="entry name" value="IL-4_rcpt-alpha_N"/>
</dbReference>
<evidence type="ECO:0000313" key="16">
    <source>
        <dbReference type="Proteomes" id="UP000566440"/>
    </source>
</evidence>
<evidence type="ECO:0000256" key="4">
    <source>
        <dbReference type="ARBA" id="ARBA00022553"/>
    </source>
</evidence>
<dbReference type="GO" id="GO:0009897">
    <property type="term" value="C:external side of plasma membrane"/>
    <property type="evidence" value="ECO:0007669"/>
    <property type="project" value="TreeGrafter"/>
</dbReference>
<dbReference type="EMBL" id="VWZX01003183">
    <property type="protein sequence ID" value="NXI38020.1"/>
    <property type="molecule type" value="Genomic_DNA"/>
</dbReference>
<evidence type="ECO:0000259" key="14">
    <source>
        <dbReference type="PROSITE" id="PS50853"/>
    </source>
</evidence>
<feature type="non-terminal residue" evidence="15">
    <location>
        <position position="1"/>
    </location>
</feature>
<name>A0A7K9SQ35_9PICI</name>
<dbReference type="Pfam" id="PF09238">
    <property type="entry name" value="IL4Ra_N"/>
    <property type="match status" value="1"/>
</dbReference>
<dbReference type="GO" id="GO:0002532">
    <property type="term" value="P:production of molecular mediator involved in inflammatory response"/>
    <property type="evidence" value="ECO:0007669"/>
    <property type="project" value="InterPro"/>
</dbReference>
<protein>
    <recommendedName>
        <fullName evidence="3">Interleukin-4 receptor subunit alpha</fullName>
    </recommendedName>
</protein>
<dbReference type="GO" id="GO:0004896">
    <property type="term" value="F:cytokine receptor activity"/>
    <property type="evidence" value="ECO:0007669"/>
    <property type="project" value="InterPro"/>
</dbReference>
<dbReference type="Proteomes" id="UP000566440">
    <property type="component" value="Unassembled WGS sequence"/>
</dbReference>
<dbReference type="InterPro" id="IPR003531">
    <property type="entry name" value="Hempt_rcpt_S_F1_CS"/>
</dbReference>
<dbReference type="PANTHER" id="PTHR23037">
    <property type="entry name" value="CYTOKINE RECEPTOR"/>
    <property type="match status" value="1"/>
</dbReference>
<keyword evidence="9" id="KW-1015">Disulfide bond</keyword>
<evidence type="ECO:0000256" key="3">
    <source>
        <dbReference type="ARBA" id="ARBA00018975"/>
    </source>
</evidence>
<feature type="domain" description="Fibronectin type-III" evidence="14">
    <location>
        <begin position="103"/>
        <end position="210"/>
    </location>
</feature>
<proteinExistence type="inferred from homology"/>
<evidence type="ECO:0000313" key="15">
    <source>
        <dbReference type="EMBL" id="NXI38020.1"/>
    </source>
</evidence>
<dbReference type="PROSITE" id="PS50853">
    <property type="entry name" value="FN3"/>
    <property type="match status" value="1"/>
</dbReference>
<evidence type="ECO:0000256" key="8">
    <source>
        <dbReference type="ARBA" id="ARBA00023136"/>
    </source>
</evidence>
<keyword evidence="8 13" id="KW-0472">Membrane</keyword>
<dbReference type="InterPro" id="IPR013783">
    <property type="entry name" value="Ig-like_fold"/>
</dbReference>
<evidence type="ECO:0000256" key="10">
    <source>
        <dbReference type="ARBA" id="ARBA00023170"/>
    </source>
</evidence>
<evidence type="ECO:0000256" key="1">
    <source>
        <dbReference type="ARBA" id="ARBA00004479"/>
    </source>
</evidence>
<evidence type="ECO:0000256" key="12">
    <source>
        <dbReference type="ARBA" id="ARBA00025115"/>
    </source>
</evidence>
<keyword evidence="4" id="KW-0597">Phosphoprotein</keyword>
<evidence type="ECO:0000256" key="5">
    <source>
        <dbReference type="ARBA" id="ARBA00022692"/>
    </source>
</evidence>
<dbReference type="InterPro" id="IPR003961">
    <property type="entry name" value="FN3_dom"/>
</dbReference>
<keyword evidence="6" id="KW-0732">Signal</keyword>
<evidence type="ECO:0000256" key="13">
    <source>
        <dbReference type="SAM" id="Phobius"/>
    </source>
</evidence>
<keyword evidence="7 13" id="KW-1133">Transmembrane helix</keyword>
<comment type="function">
    <text evidence="12">Receptor for both interleukin 4 and interleukin 13. Couples to the JAK1/2/3-STAT6 pathway. The IL4 response is involved in promoting Th2 differentiation. The IL4/IL13 responses are involved in regulating IgE production and, chemokine and mucus production at sites of allergic inflammation. In certain cell types, can signal through activation of insulin receptor substrates, IRS1/IRS2.</text>
</comment>
<dbReference type="SUPFAM" id="SSF49265">
    <property type="entry name" value="Fibronectin type III"/>
    <property type="match status" value="2"/>
</dbReference>
<evidence type="ECO:0000256" key="11">
    <source>
        <dbReference type="ARBA" id="ARBA00023180"/>
    </source>
</evidence>
<dbReference type="InterPro" id="IPR036116">
    <property type="entry name" value="FN3_sf"/>
</dbReference>
<feature type="non-terminal residue" evidence="15">
    <location>
        <position position="241"/>
    </location>
</feature>